<feature type="region of interest" description="Disordered" evidence="5">
    <location>
        <begin position="302"/>
        <end position="347"/>
    </location>
</feature>
<feature type="transmembrane region" description="Helical" evidence="6">
    <location>
        <begin position="74"/>
        <end position="99"/>
    </location>
</feature>
<keyword evidence="2 6" id="KW-0812">Transmembrane</keyword>
<keyword evidence="4 6" id="KW-0472">Membrane</keyword>
<dbReference type="OMA" id="WIFIALN"/>
<dbReference type="GO" id="GO:0005886">
    <property type="term" value="C:plasma membrane"/>
    <property type="evidence" value="ECO:0007669"/>
    <property type="project" value="TreeGrafter"/>
</dbReference>
<evidence type="ECO:0000313" key="7">
    <source>
        <dbReference type="EMBL" id="EJD34843.1"/>
    </source>
</evidence>
<evidence type="ECO:0000256" key="4">
    <source>
        <dbReference type="ARBA" id="ARBA00023136"/>
    </source>
</evidence>
<feature type="transmembrane region" description="Helical" evidence="6">
    <location>
        <begin position="190"/>
        <end position="209"/>
    </location>
</feature>
<evidence type="ECO:0000256" key="6">
    <source>
        <dbReference type="SAM" id="Phobius"/>
    </source>
</evidence>
<protein>
    <recommendedName>
        <fullName evidence="9">Glucose receptor Git3 N-terminal domain-containing protein</fullName>
    </recommendedName>
</protein>
<evidence type="ECO:0000256" key="1">
    <source>
        <dbReference type="ARBA" id="ARBA00004141"/>
    </source>
</evidence>
<dbReference type="InParanoid" id="J0CWB4"/>
<reference evidence="8" key="1">
    <citation type="journal article" date="2012" name="Science">
        <title>The Paleozoic origin of enzymatic lignin decomposition reconstructed from 31 fungal genomes.</title>
        <authorList>
            <person name="Floudas D."/>
            <person name="Binder M."/>
            <person name="Riley R."/>
            <person name="Barry K."/>
            <person name="Blanchette R.A."/>
            <person name="Henrissat B."/>
            <person name="Martinez A.T."/>
            <person name="Otillar R."/>
            <person name="Spatafora J.W."/>
            <person name="Yadav J.S."/>
            <person name="Aerts A."/>
            <person name="Benoit I."/>
            <person name="Boyd A."/>
            <person name="Carlson A."/>
            <person name="Copeland A."/>
            <person name="Coutinho P.M."/>
            <person name="de Vries R.P."/>
            <person name="Ferreira P."/>
            <person name="Findley K."/>
            <person name="Foster B."/>
            <person name="Gaskell J."/>
            <person name="Glotzer D."/>
            <person name="Gorecki P."/>
            <person name="Heitman J."/>
            <person name="Hesse C."/>
            <person name="Hori C."/>
            <person name="Igarashi K."/>
            <person name="Jurgens J.A."/>
            <person name="Kallen N."/>
            <person name="Kersten P."/>
            <person name="Kohler A."/>
            <person name="Kuees U."/>
            <person name="Kumar T.K.A."/>
            <person name="Kuo A."/>
            <person name="LaButti K."/>
            <person name="Larrondo L.F."/>
            <person name="Lindquist E."/>
            <person name="Ling A."/>
            <person name="Lombard V."/>
            <person name="Lucas S."/>
            <person name="Lundell T."/>
            <person name="Martin R."/>
            <person name="McLaughlin D.J."/>
            <person name="Morgenstern I."/>
            <person name="Morin E."/>
            <person name="Murat C."/>
            <person name="Nagy L.G."/>
            <person name="Nolan M."/>
            <person name="Ohm R.A."/>
            <person name="Patyshakuliyeva A."/>
            <person name="Rokas A."/>
            <person name="Ruiz-Duenas F.J."/>
            <person name="Sabat G."/>
            <person name="Salamov A."/>
            <person name="Samejima M."/>
            <person name="Schmutz J."/>
            <person name="Slot J.C."/>
            <person name="St John F."/>
            <person name="Stenlid J."/>
            <person name="Sun H."/>
            <person name="Sun S."/>
            <person name="Syed K."/>
            <person name="Tsang A."/>
            <person name="Wiebenga A."/>
            <person name="Young D."/>
            <person name="Pisabarro A."/>
            <person name="Eastwood D.C."/>
            <person name="Martin F."/>
            <person name="Cullen D."/>
            <person name="Grigoriev I.V."/>
            <person name="Hibbett D.S."/>
        </authorList>
    </citation>
    <scope>NUCLEOTIDE SEQUENCE [LARGE SCALE GENOMIC DNA]</scope>
    <source>
        <strain evidence="8">TFB10046</strain>
    </source>
</reference>
<comment type="subcellular location">
    <subcellularLocation>
        <location evidence="1">Membrane</location>
        <topology evidence="1">Multi-pass membrane protein</topology>
    </subcellularLocation>
</comment>
<accession>J0CWB4</accession>
<evidence type="ECO:0000256" key="5">
    <source>
        <dbReference type="SAM" id="MobiDB-lite"/>
    </source>
</evidence>
<keyword evidence="3 6" id="KW-1133">Transmembrane helix</keyword>
<feature type="transmembrane region" description="Helical" evidence="6">
    <location>
        <begin position="131"/>
        <end position="151"/>
    </location>
</feature>
<feature type="non-terminal residue" evidence="7">
    <location>
        <position position="1"/>
    </location>
</feature>
<dbReference type="Proteomes" id="UP000006514">
    <property type="component" value="Unassembled WGS sequence"/>
</dbReference>
<dbReference type="GO" id="GO:0007189">
    <property type="term" value="P:adenylate cyclase-activating G protein-coupled receptor signaling pathway"/>
    <property type="evidence" value="ECO:0007669"/>
    <property type="project" value="TreeGrafter"/>
</dbReference>
<evidence type="ECO:0000256" key="2">
    <source>
        <dbReference type="ARBA" id="ARBA00022692"/>
    </source>
</evidence>
<name>J0CWB4_AURST</name>
<dbReference type="eggNOG" id="ENOG502RYZC">
    <property type="taxonomic scope" value="Eukaryota"/>
</dbReference>
<organism evidence="7 8">
    <name type="scientific">Auricularia subglabra (strain TFB-10046 / SS5)</name>
    <name type="common">White-rot fungus</name>
    <name type="synonym">Auricularia delicata (strain TFB10046)</name>
    <dbReference type="NCBI Taxonomy" id="717982"/>
    <lineage>
        <taxon>Eukaryota</taxon>
        <taxon>Fungi</taxon>
        <taxon>Dikarya</taxon>
        <taxon>Basidiomycota</taxon>
        <taxon>Agaricomycotina</taxon>
        <taxon>Agaricomycetes</taxon>
        <taxon>Auriculariales</taxon>
        <taxon>Auriculariaceae</taxon>
        <taxon>Auricularia</taxon>
    </lineage>
</organism>
<dbReference type="AlphaFoldDB" id="J0CWB4"/>
<dbReference type="OrthoDB" id="100006at2759"/>
<evidence type="ECO:0000256" key="3">
    <source>
        <dbReference type="ARBA" id="ARBA00022989"/>
    </source>
</evidence>
<feature type="transmembrane region" description="Helical" evidence="6">
    <location>
        <begin position="221"/>
        <end position="242"/>
    </location>
</feature>
<dbReference type="PANTHER" id="PTHR23112">
    <property type="entry name" value="G PROTEIN-COUPLED RECEPTOR 157-RELATED"/>
    <property type="match status" value="1"/>
</dbReference>
<dbReference type="EMBL" id="JH687917">
    <property type="protein sequence ID" value="EJD34843.1"/>
    <property type="molecule type" value="Genomic_DNA"/>
</dbReference>
<proteinExistence type="predicted"/>
<feature type="transmembrane region" description="Helical" evidence="6">
    <location>
        <begin position="48"/>
        <end position="67"/>
    </location>
</feature>
<evidence type="ECO:0000313" key="8">
    <source>
        <dbReference type="Proteomes" id="UP000006514"/>
    </source>
</evidence>
<keyword evidence="8" id="KW-1185">Reference proteome</keyword>
<gene>
    <name evidence="7" type="ORF">AURDEDRAFT_75800</name>
</gene>
<evidence type="ECO:0008006" key="9">
    <source>
        <dbReference type="Google" id="ProtNLM"/>
    </source>
</evidence>
<dbReference type="GO" id="GO:0004930">
    <property type="term" value="F:G protein-coupled receptor activity"/>
    <property type="evidence" value="ECO:0007669"/>
    <property type="project" value="TreeGrafter"/>
</dbReference>
<sequence length="347" mass="38869">VSLLVSDALQAIGAIMDLRWIRLGEVTCGKYCNAQGTMVSPIQSLGETSVAMATMVIAVHTFLVIFFRWTPPSGFLIPIIVISMIWAYVSLYTGIAFAAHHAPGAELFTPTPYWCWISARYPKERFSAEYFWLWSAALLSILLYIPLFFVIRGNITVDPQHWWRIEFQRTTNLQRAGVTFSPSRQSLKMLLYPACYVVVVIPPTLTRWIGFSTENRIAPFWTFFSISIYGLSGVTNVLLLTLTRPSILSFGTSAVTRYSHTATGRGVVLSYPFLGRVRRSERRGIGSALDYSIPMERNTTDAEAARSHYEVDEDGQGTVHSPAESVKHQPIQPPSPTYSLESSRRGP</sequence>
<dbReference type="PANTHER" id="PTHR23112:SF37">
    <property type="entry name" value="G PROTEIN-COUPLED RECEPTOR GPR1"/>
    <property type="match status" value="1"/>
</dbReference>
<dbReference type="KEGG" id="adl:AURDEDRAFT_75800"/>